<name>A0ABQ5BBZ6_9ASTR</name>
<dbReference type="Gene3D" id="3.10.10.10">
    <property type="entry name" value="HIV Type 1 Reverse Transcriptase, subunit A, domain 1"/>
    <property type="match status" value="1"/>
</dbReference>
<evidence type="ECO:0000256" key="5">
    <source>
        <dbReference type="ARBA" id="ARBA00022801"/>
    </source>
</evidence>
<feature type="domain" description="Reverse transcriptase RNase H-like" evidence="8">
    <location>
        <begin position="620"/>
        <end position="719"/>
    </location>
</feature>
<evidence type="ECO:0000313" key="10">
    <source>
        <dbReference type="EMBL" id="GJT12396.1"/>
    </source>
</evidence>
<dbReference type="InterPro" id="IPR050951">
    <property type="entry name" value="Retrovirus_Pol_polyprotein"/>
</dbReference>
<keyword evidence="4" id="KW-0255">Endonuclease</keyword>
<dbReference type="Proteomes" id="UP001151760">
    <property type="component" value="Unassembled WGS sequence"/>
</dbReference>
<dbReference type="InterPro" id="IPR041373">
    <property type="entry name" value="RT_RNaseH"/>
</dbReference>
<keyword evidence="2" id="KW-0548">Nucleotidyltransferase</keyword>
<evidence type="ECO:0000256" key="6">
    <source>
        <dbReference type="ARBA" id="ARBA00022918"/>
    </source>
</evidence>
<evidence type="ECO:0000256" key="1">
    <source>
        <dbReference type="ARBA" id="ARBA00022679"/>
    </source>
</evidence>
<evidence type="ECO:0000256" key="2">
    <source>
        <dbReference type="ARBA" id="ARBA00022695"/>
    </source>
</evidence>
<dbReference type="Gene3D" id="1.10.340.70">
    <property type="match status" value="1"/>
</dbReference>
<accession>A0ABQ5BBZ6</accession>
<evidence type="ECO:0000259" key="7">
    <source>
        <dbReference type="Pfam" id="PF00078"/>
    </source>
</evidence>
<dbReference type="InterPro" id="IPR000477">
    <property type="entry name" value="RT_dom"/>
</dbReference>
<dbReference type="Pfam" id="PF00078">
    <property type="entry name" value="RVT_1"/>
    <property type="match status" value="1"/>
</dbReference>
<reference evidence="10" key="1">
    <citation type="journal article" date="2022" name="Int. J. Mol. Sci.">
        <title>Draft Genome of Tanacetum Coccineum: Genomic Comparison of Closely Related Tanacetum-Family Plants.</title>
        <authorList>
            <person name="Yamashiro T."/>
            <person name="Shiraishi A."/>
            <person name="Nakayama K."/>
            <person name="Satake H."/>
        </authorList>
    </citation>
    <scope>NUCLEOTIDE SEQUENCE</scope>
</reference>
<dbReference type="InterPro" id="IPR043502">
    <property type="entry name" value="DNA/RNA_pol_sf"/>
</dbReference>
<dbReference type="Pfam" id="PF17921">
    <property type="entry name" value="Integrase_H2C2"/>
    <property type="match status" value="1"/>
</dbReference>
<dbReference type="InterPro" id="IPR041588">
    <property type="entry name" value="Integrase_H2C2"/>
</dbReference>
<dbReference type="EMBL" id="BQNB010013144">
    <property type="protein sequence ID" value="GJT12396.1"/>
    <property type="molecule type" value="Genomic_DNA"/>
</dbReference>
<dbReference type="SUPFAM" id="SSF56672">
    <property type="entry name" value="DNA/RNA polymerases"/>
    <property type="match status" value="1"/>
</dbReference>
<evidence type="ECO:0000259" key="9">
    <source>
        <dbReference type="Pfam" id="PF17921"/>
    </source>
</evidence>
<keyword evidence="5" id="KW-0378">Hydrolase</keyword>
<keyword evidence="11" id="KW-1185">Reference proteome</keyword>
<reference evidence="10" key="2">
    <citation type="submission" date="2022-01" db="EMBL/GenBank/DDBJ databases">
        <authorList>
            <person name="Yamashiro T."/>
            <person name="Shiraishi A."/>
            <person name="Satake H."/>
            <person name="Nakayama K."/>
        </authorList>
    </citation>
    <scope>NUCLEOTIDE SEQUENCE</scope>
</reference>
<evidence type="ECO:0000256" key="3">
    <source>
        <dbReference type="ARBA" id="ARBA00022722"/>
    </source>
</evidence>
<keyword evidence="3" id="KW-0540">Nuclease</keyword>
<dbReference type="PANTHER" id="PTHR37984:SF5">
    <property type="entry name" value="PROTEIN NYNRIN-LIKE"/>
    <property type="match status" value="1"/>
</dbReference>
<feature type="domain" description="Integrase zinc-binding" evidence="9">
    <location>
        <begin position="766"/>
        <end position="822"/>
    </location>
</feature>
<dbReference type="CDD" id="cd09274">
    <property type="entry name" value="RNase_HI_RT_Ty3"/>
    <property type="match status" value="1"/>
</dbReference>
<organism evidence="10 11">
    <name type="scientific">Tanacetum coccineum</name>
    <dbReference type="NCBI Taxonomy" id="301880"/>
    <lineage>
        <taxon>Eukaryota</taxon>
        <taxon>Viridiplantae</taxon>
        <taxon>Streptophyta</taxon>
        <taxon>Embryophyta</taxon>
        <taxon>Tracheophyta</taxon>
        <taxon>Spermatophyta</taxon>
        <taxon>Magnoliopsida</taxon>
        <taxon>eudicotyledons</taxon>
        <taxon>Gunneridae</taxon>
        <taxon>Pentapetalae</taxon>
        <taxon>asterids</taxon>
        <taxon>campanulids</taxon>
        <taxon>Asterales</taxon>
        <taxon>Asteraceae</taxon>
        <taxon>Asteroideae</taxon>
        <taxon>Anthemideae</taxon>
        <taxon>Anthemidinae</taxon>
        <taxon>Tanacetum</taxon>
    </lineage>
</organism>
<dbReference type="Pfam" id="PF17917">
    <property type="entry name" value="RT_RNaseH"/>
    <property type="match status" value="1"/>
</dbReference>
<keyword evidence="6" id="KW-0695">RNA-directed DNA polymerase</keyword>
<dbReference type="InterPro" id="IPR043128">
    <property type="entry name" value="Rev_trsase/Diguanyl_cyclase"/>
</dbReference>
<dbReference type="Gene3D" id="3.30.70.270">
    <property type="match status" value="2"/>
</dbReference>
<evidence type="ECO:0000256" key="4">
    <source>
        <dbReference type="ARBA" id="ARBA00022759"/>
    </source>
</evidence>
<evidence type="ECO:0000313" key="11">
    <source>
        <dbReference type="Proteomes" id="UP001151760"/>
    </source>
</evidence>
<keyword evidence="1" id="KW-0808">Transferase</keyword>
<sequence length="866" mass="98338">MDSCFISYGDYTYFYQLSHSELVDIEKVAVCSSLRSFKEKCTIEFDTSVGNPVKEILLKLNLPDHRIFKDGGEDGETRLCLVDDLKVFKITFSHSSQDKGTSSHLKSMITTSNHKLMIEVKDYEIKTKCDQFFLIDITPKEEKVKIVFVYLFYKALLWHRQLIKFKGENVSWAEYKEAITLRFGSFYDDLMAALKMLKATLEAVKKKNKAFVSQLISRFGVSNVSESNSKQSLLPTPATTNTWKPKPNTPSLRNFRKQLAQKDGQLYSLEVLPDPEVEEEDEYLDVDETLMDSVNEEVQAHISLNALSGVSSFQTMRVIGLMVTMSECKDFQWQMYGHTFTADVMLLPLGGSDMVLVCLRGSNKSMTHWLDARKQIEKIETMGGAELMMMSIYPNIGLQLMSIEEDVQTKAKVDPKIQEVIGKYAEVFAVPNKLPHVRSHDHIIPLMPGTQPVNIRLYRHPPVQKDAIEAMVKKLLESGVIKHSQSSFASLVALMNVVFREYLRKCTLVFFDDILIYSKNVKDHVIHLTVVLSKMKDHSLYAKESKCVFGTTHVEYLGHVISAAGVATDSSKIQAMQSCPIPTNIKKLRGFFGLTGYYRRFIKNFASITMVHAPVLALPNFNKPFVIETDASGVGLGAVLQQDGHPIAYMSKSLAPKYQSLLTYEKEFLAVIMALDKWRGYLLDRHFVIKTYHYSLKYLLDQKITTLAQMKWLPKLMGFDYKVVYKNGKDNVVADALSRREDVGELFTLSTTSLLRKGKLVVGRNETLRNDFLSYFHGGAIRGHLGIKATTHKIRAVFYWKGLRKQVKSFVKECLVCQKCKTNLSADPRLLQPLPIPKTIWSSISMDFIEGLPKSHGLKISKLIHA</sequence>
<proteinExistence type="predicted"/>
<protein>
    <submittedName>
        <fullName evidence="10">Mitochondrial protein</fullName>
    </submittedName>
</protein>
<comment type="caution">
    <text evidence="10">The sequence shown here is derived from an EMBL/GenBank/DDBJ whole genome shotgun (WGS) entry which is preliminary data.</text>
</comment>
<gene>
    <name evidence="10" type="ORF">Tco_0859438</name>
</gene>
<feature type="domain" description="Reverse transcriptase" evidence="7">
    <location>
        <begin position="492"/>
        <end position="561"/>
    </location>
</feature>
<evidence type="ECO:0000259" key="8">
    <source>
        <dbReference type="Pfam" id="PF17917"/>
    </source>
</evidence>
<dbReference type="PANTHER" id="PTHR37984">
    <property type="entry name" value="PROTEIN CBG26694"/>
    <property type="match status" value="1"/>
</dbReference>